<dbReference type="Pfam" id="PF20167">
    <property type="entry name" value="Transposase_32"/>
    <property type="match status" value="1"/>
</dbReference>
<accession>A0A1Q3BDY7</accession>
<gene>
    <name evidence="2" type="ORF">CFOL_v3_09575</name>
</gene>
<reference evidence="3" key="1">
    <citation type="submission" date="2016-04" db="EMBL/GenBank/DDBJ databases">
        <title>Cephalotus genome sequencing.</title>
        <authorList>
            <person name="Fukushima K."/>
            <person name="Hasebe M."/>
            <person name="Fang X."/>
        </authorList>
    </citation>
    <scope>NUCLEOTIDE SEQUENCE [LARGE SCALE GENOMIC DNA]</scope>
    <source>
        <strain evidence="3">cv. St1</strain>
    </source>
</reference>
<feature type="non-terminal residue" evidence="2">
    <location>
        <position position="1"/>
    </location>
</feature>
<keyword evidence="3" id="KW-1185">Reference proteome</keyword>
<evidence type="ECO:0000259" key="1">
    <source>
        <dbReference type="Pfam" id="PF20167"/>
    </source>
</evidence>
<feature type="non-terminal residue" evidence="2">
    <location>
        <position position="208"/>
    </location>
</feature>
<evidence type="ECO:0000313" key="2">
    <source>
        <dbReference type="EMBL" id="GAV66064.1"/>
    </source>
</evidence>
<dbReference type="InterPro" id="IPR046796">
    <property type="entry name" value="Transposase_32_dom"/>
</dbReference>
<evidence type="ECO:0000313" key="3">
    <source>
        <dbReference type="Proteomes" id="UP000187406"/>
    </source>
</evidence>
<comment type="caution">
    <text evidence="2">The sequence shown here is derived from an EMBL/GenBank/DDBJ whole genome shotgun (WGS) entry which is preliminary data.</text>
</comment>
<proteinExistence type="predicted"/>
<dbReference type="Proteomes" id="UP000187406">
    <property type="component" value="Unassembled WGS sequence"/>
</dbReference>
<dbReference type="EMBL" id="BDDD01000450">
    <property type="protein sequence ID" value="GAV66064.1"/>
    <property type="molecule type" value="Genomic_DNA"/>
</dbReference>
<sequence>KILVGKTLDFKFCLGKGFPIVEWLNALDLGPLFSINLPHYPYLMKKFYTNFFVSNSISLFTRVKDKNIMMNYSTLASILNIPCDGCRGWSHRYWVEEEGFSKEDCVHLLFGENAQILKKMYLRNLRLDYHFLHRAFTTHILAKAGGFDEVTHMEAFTMLHIISGMRIIVPLLIFNHMKVMQARENARLPYGNIVTKILMHFDVDLYRE</sequence>
<feature type="domain" description="Putative plant transposon protein" evidence="1">
    <location>
        <begin position="29"/>
        <end position="204"/>
    </location>
</feature>
<name>A0A1Q3BDY7_CEPFO</name>
<organism evidence="2 3">
    <name type="scientific">Cephalotus follicularis</name>
    <name type="common">Albany pitcher plant</name>
    <dbReference type="NCBI Taxonomy" id="3775"/>
    <lineage>
        <taxon>Eukaryota</taxon>
        <taxon>Viridiplantae</taxon>
        <taxon>Streptophyta</taxon>
        <taxon>Embryophyta</taxon>
        <taxon>Tracheophyta</taxon>
        <taxon>Spermatophyta</taxon>
        <taxon>Magnoliopsida</taxon>
        <taxon>eudicotyledons</taxon>
        <taxon>Gunneridae</taxon>
        <taxon>Pentapetalae</taxon>
        <taxon>rosids</taxon>
        <taxon>fabids</taxon>
        <taxon>Oxalidales</taxon>
        <taxon>Cephalotaceae</taxon>
        <taxon>Cephalotus</taxon>
    </lineage>
</organism>
<protein>
    <recommendedName>
        <fullName evidence="1">Putative plant transposon protein domain-containing protein</fullName>
    </recommendedName>
</protein>
<dbReference type="AlphaFoldDB" id="A0A1Q3BDY7"/>
<dbReference type="InParanoid" id="A0A1Q3BDY7"/>